<feature type="transmembrane region" description="Helical" evidence="1">
    <location>
        <begin position="5"/>
        <end position="24"/>
    </location>
</feature>
<keyword evidence="1" id="KW-0472">Membrane</keyword>
<organism evidence="2">
    <name type="scientific">Salmonella enterica subsp. enterica serovar Kentucky</name>
    <dbReference type="NCBI Taxonomy" id="192955"/>
    <lineage>
        <taxon>Bacteria</taxon>
        <taxon>Pseudomonadati</taxon>
        <taxon>Pseudomonadota</taxon>
        <taxon>Gammaproteobacteria</taxon>
        <taxon>Enterobacterales</taxon>
        <taxon>Enterobacteriaceae</taxon>
        <taxon>Salmonella</taxon>
    </lineage>
</organism>
<name>A0A5W2RHS1_SALET</name>
<feature type="transmembrane region" description="Helical" evidence="1">
    <location>
        <begin position="77"/>
        <end position="96"/>
    </location>
</feature>
<dbReference type="EMBL" id="AAHINV010000012">
    <property type="protein sequence ID" value="EBW5074058.1"/>
    <property type="molecule type" value="Genomic_DNA"/>
</dbReference>
<keyword evidence="1" id="KW-1133">Transmembrane helix</keyword>
<feature type="transmembrane region" description="Helical" evidence="1">
    <location>
        <begin position="36"/>
        <end position="56"/>
    </location>
</feature>
<evidence type="ECO:0000313" key="2">
    <source>
        <dbReference type="EMBL" id="EBW5074058.1"/>
    </source>
</evidence>
<dbReference type="RefSeq" id="WP_080184830.1">
    <property type="nucleotide sequence ID" value="NZ_CALPAP010000001.1"/>
</dbReference>
<accession>A0A5W2RHS1</accession>
<comment type="caution">
    <text evidence="2">The sequence shown here is derived from an EMBL/GenBank/DDBJ whole genome shotgun (WGS) entry which is preliminary data.</text>
</comment>
<protein>
    <submittedName>
        <fullName evidence="2">Uncharacterized protein</fullName>
    </submittedName>
</protein>
<dbReference type="AlphaFoldDB" id="A0A5W2RHS1"/>
<reference evidence="2" key="1">
    <citation type="submission" date="2018-06" db="EMBL/GenBank/DDBJ databases">
        <authorList>
            <person name="Ashton P.M."/>
            <person name="Dallman T."/>
            <person name="Nair S."/>
            <person name="De Pinna E."/>
            <person name="Peters T."/>
            <person name="Grant K."/>
        </authorList>
    </citation>
    <scope>NUCLEOTIDE SEQUENCE</scope>
    <source>
        <strain evidence="2">492553</strain>
        <strain evidence="3">624486</strain>
    </source>
</reference>
<evidence type="ECO:0000256" key="1">
    <source>
        <dbReference type="SAM" id="Phobius"/>
    </source>
</evidence>
<gene>
    <name evidence="2" type="ORF">DPR94_15025</name>
    <name evidence="3" type="ORF">ECA58_11865</name>
</gene>
<dbReference type="EMBL" id="AAHRJY010000008">
    <property type="protein sequence ID" value="EBZ5220559.1"/>
    <property type="molecule type" value="Genomic_DNA"/>
</dbReference>
<keyword evidence="1" id="KW-0812">Transmembrane</keyword>
<evidence type="ECO:0000313" key="3">
    <source>
        <dbReference type="EMBL" id="EBZ5220559.1"/>
    </source>
</evidence>
<sequence>MIWLIVYGISIFSIALIYYFMGWYKLTYNSLTSQGLFWGAIFVPFLSFLYFGFFAWKGHSVDMSSQGLNTFIMISKLPLGLLSLSIPFVAIITSLHRSIQTATQISSTNTQIELIKKKNSLDELFSREKNFVDKCVYIEKQVGDIDIKLKDTVSTFKFSISAPHVLFHKIYNTTPNNGDIRYELTGFVNGSFLVEFSTIEENLRLHYECIEKKDGMGIDDELSRLFVIVKALCRTLDLLSVPTCQVPYFYIKGKDNNFQICISTEEELKMWLRKYIILSESLFSAVNLSGKYSLFNMKKYTFQGFKLFPSFSQGNIINNYSGVNWDSSVNVFKNQN</sequence>
<proteinExistence type="predicted"/>